<dbReference type="PANTHER" id="PTHR43639">
    <property type="entry name" value="OXIDOREDUCTASE, SHORT-CHAIN DEHYDROGENASE/REDUCTASE FAMILY (AFU_ORTHOLOGUE AFUA_5G02870)"/>
    <property type="match status" value="1"/>
</dbReference>
<organism evidence="3 4">
    <name type="scientific">Afipia massiliensis</name>
    <dbReference type="NCBI Taxonomy" id="211460"/>
    <lineage>
        <taxon>Bacteria</taxon>
        <taxon>Pseudomonadati</taxon>
        <taxon>Pseudomonadota</taxon>
        <taxon>Alphaproteobacteria</taxon>
        <taxon>Hyphomicrobiales</taxon>
        <taxon>Nitrobacteraceae</taxon>
        <taxon>Afipia</taxon>
    </lineage>
</organism>
<dbReference type="EMBL" id="LBIA02000001">
    <property type="protein sequence ID" value="TKT70501.1"/>
    <property type="molecule type" value="Genomic_DNA"/>
</dbReference>
<proteinExistence type="inferred from homology"/>
<dbReference type="InterPro" id="IPR036291">
    <property type="entry name" value="NAD(P)-bd_dom_sf"/>
</dbReference>
<dbReference type="SUPFAM" id="SSF51735">
    <property type="entry name" value="NAD(P)-binding Rossmann-fold domains"/>
    <property type="match status" value="1"/>
</dbReference>
<protein>
    <submittedName>
        <fullName evidence="3">SDR family oxidoreductase</fullName>
    </submittedName>
</protein>
<comment type="caution">
    <text evidence="3">The sequence shown here is derived from an EMBL/GenBank/DDBJ whole genome shotgun (WGS) entry which is preliminary data.</text>
</comment>
<dbReference type="Proteomes" id="UP000034832">
    <property type="component" value="Unassembled WGS sequence"/>
</dbReference>
<reference evidence="3" key="1">
    <citation type="submission" date="2019-04" db="EMBL/GenBank/DDBJ databases">
        <title>Whole genome sequencing of cave bacteria.</title>
        <authorList>
            <person name="Gan H.M."/>
            <person name="Barton H."/>
            <person name="Savka M.A."/>
        </authorList>
    </citation>
    <scope>NUCLEOTIDE SEQUENCE [LARGE SCALE GENOMIC DNA]</scope>
    <source>
        <strain evidence="3">LC387</strain>
    </source>
</reference>
<dbReference type="AlphaFoldDB" id="A0A4U6BL15"/>
<evidence type="ECO:0000256" key="1">
    <source>
        <dbReference type="ARBA" id="ARBA00006484"/>
    </source>
</evidence>
<dbReference type="Pfam" id="PF13561">
    <property type="entry name" value="adh_short_C2"/>
    <property type="match status" value="1"/>
</dbReference>
<comment type="similarity">
    <text evidence="1">Belongs to the short-chain dehydrogenases/reductases (SDR) family.</text>
</comment>
<dbReference type="GO" id="GO:0016491">
    <property type="term" value="F:oxidoreductase activity"/>
    <property type="evidence" value="ECO:0007669"/>
    <property type="project" value="UniProtKB-KW"/>
</dbReference>
<dbReference type="Gene3D" id="3.40.50.720">
    <property type="entry name" value="NAD(P)-binding Rossmann-like Domain"/>
    <property type="match status" value="1"/>
</dbReference>
<evidence type="ECO:0000313" key="3">
    <source>
        <dbReference type="EMBL" id="TKT70501.1"/>
    </source>
</evidence>
<gene>
    <name evidence="3" type="ORF">YH63_003220</name>
</gene>
<evidence type="ECO:0000313" key="4">
    <source>
        <dbReference type="Proteomes" id="UP000034832"/>
    </source>
</evidence>
<sequence length="282" mass="30027">MEVCNLTDAADARDRITPKIDAKHDLTNLFELSGQVAFVPGGAGGLGEAIAWGLATQGAAVAIGGRDRAKADVLSEALAKAGHRAVAVGMDVTDIPSIERAVAEVAAHFGRIDILVNCVGIQIEQPILEVTEEAFDQVYESSLKAAMFIAQAVAKRQIEAGKGGRQIHLLSVRSQLGLRNRGYSAYCATRGGLVMLVKQHAMELAPHDITVNGVAPTFVYTEMIRHVMENPEFRKQLEARIPLGRIADPKDIVGPTIFFATPASGFVTGQILYVDGGITASQ</sequence>
<dbReference type="STRING" id="211460.YH63_15670"/>
<keyword evidence="4" id="KW-1185">Reference proteome</keyword>
<name>A0A4U6BL15_9BRAD</name>
<dbReference type="InterPro" id="IPR002347">
    <property type="entry name" value="SDR_fam"/>
</dbReference>
<dbReference type="PRINTS" id="PR00081">
    <property type="entry name" value="GDHRDH"/>
</dbReference>
<dbReference type="PANTHER" id="PTHR43639:SF1">
    <property type="entry name" value="SHORT-CHAIN DEHYDROGENASE_REDUCTASE FAMILY PROTEIN"/>
    <property type="match status" value="1"/>
</dbReference>
<evidence type="ECO:0000256" key="2">
    <source>
        <dbReference type="ARBA" id="ARBA00023002"/>
    </source>
</evidence>
<accession>A0A4U6BL15</accession>
<dbReference type="OrthoDB" id="9805986at2"/>
<keyword evidence="2" id="KW-0560">Oxidoreductase</keyword>
<dbReference type="PRINTS" id="PR00080">
    <property type="entry name" value="SDRFAMILY"/>
</dbReference>
<dbReference type="FunFam" id="3.40.50.720:FF:000084">
    <property type="entry name" value="Short-chain dehydrogenase reductase"/>
    <property type="match status" value="1"/>
</dbReference>